<accession>X1RYH5</accession>
<evidence type="ECO:0000313" key="1">
    <source>
        <dbReference type="EMBL" id="GAI60559.1"/>
    </source>
</evidence>
<comment type="caution">
    <text evidence="1">The sequence shown here is derived from an EMBL/GenBank/DDBJ whole genome shotgun (WGS) entry which is preliminary data.</text>
</comment>
<gene>
    <name evidence="1" type="ORF">S12H4_01009</name>
</gene>
<organism evidence="1">
    <name type="scientific">marine sediment metagenome</name>
    <dbReference type="NCBI Taxonomy" id="412755"/>
    <lineage>
        <taxon>unclassified sequences</taxon>
        <taxon>metagenomes</taxon>
        <taxon>ecological metagenomes</taxon>
    </lineage>
</organism>
<reference evidence="1" key="1">
    <citation type="journal article" date="2014" name="Front. Microbiol.">
        <title>High frequency of phylogenetically diverse reductive dehalogenase-homologous genes in deep subseafloor sedimentary metagenomes.</title>
        <authorList>
            <person name="Kawai M."/>
            <person name="Futagami T."/>
            <person name="Toyoda A."/>
            <person name="Takaki Y."/>
            <person name="Nishi S."/>
            <person name="Hori S."/>
            <person name="Arai W."/>
            <person name="Tsubouchi T."/>
            <person name="Morono Y."/>
            <person name="Uchiyama I."/>
            <person name="Ito T."/>
            <person name="Fujiyama A."/>
            <person name="Inagaki F."/>
            <person name="Takami H."/>
        </authorList>
    </citation>
    <scope>NUCLEOTIDE SEQUENCE</scope>
    <source>
        <strain evidence="1">Expedition CK06-06</strain>
    </source>
</reference>
<name>X1RYH5_9ZZZZ</name>
<proteinExistence type="predicted"/>
<dbReference type="EMBL" id="BARW01000174">
    <property type="protein sequence ID" value="GAI60559.1"/>
    <property type="molecule type" value="Genomic_DNA"/>
</dbReference>
<protein>
    <submittedName>
        <fullName evidence="1">Uncharacterized protein</fullName>
    </submittedName>
</protein>
<dbReference type="AlphaFoldDB" id="X1RYH5"/>
<sequence length="51" mass="6022">MTPILAETIDNSPSEGLLFKCYVPSVNHSNLDRSRTFVLFYYYDNYRAGRW</sequence>